<dbReference type="Gramene" id="TuG1812G0100004435.01.T04">
    <property type="protein sequence ID" value="TuG1812G0100004435.01.T04"/>
    <property type="gene ID" value="TuG1812G0100004435.01"/>
</dbReference>
<name>A0A8R7K4M7_TRIUA</name>
<reference evidence="3" key="1">
    <citation type="journal article" date="2013" name="Nature">
        <title>Draft genome of the wheat A-genome progenitor Triticum urartu.</title>
        <authorList>
            <person name="Ling H.Q."/>
            <person name="Zhao S."/>
            <person name="Liu D."/>
            <person name="Wang J."/>
            <person name="Sun H."/>
            <person name="Zhang C."/>
            <person name="Fan H."/>
            <person name="Li D."/>
            <person name="Dong L."/>
            <person name="Tao Y."/>
            <person name="Gao C."/>
            <person name="Wu H."/>
            <person name="Li Y."/>
            <person name="Cui Y."/>
            <person name="Guo X."/>
            <person name="Zheng S."/>
            <person name="Wang B."/>
            <person name="Yu K."/>
            <person name="Liang Q."/>
            <person name="Yang W."/>
            <person name="Lou X."/>
            <person name="Chen J."/>
            <person name="Feng M."/>
            <person name="Jian J."/>
            <person name="Zhang X."/>
            <person name="Luo G."/>
            <person name="Jiang Y."/>
            <person name="Liu J."/>
            <person name="Wang Z."/>
            <person name="Sha Y."/>
            <person name="Zhang B."/>
            <person name="Wu H."/>
            <person name="Tang D."/>
            <person name="Shen Q."/>
            <person name="Xue P."/>
            <person name="Zou S."/>
            <person name="Wang X."/>
            <person name="Liu X."/>
            <person name="Wang F."/>
            <person name="Yang Y."/>
            <person name="An X."/>
            <person name="Dong Z."/>
            <person name="Zhang K."/>
            <person name="Zhang X."/>
            <person name="Luo M.C."/>
            <person name="Dvorak J."/>
            <person name="Tong Y."/>
            <person name="Wang J."/>
            <person name="Yang H."/>
            <person name="Li Z."/>
            <person name="Wang D."/>
            <person name="Zhang A."/>
            <person name="Wang J."/>
        </authorList>
    </citation>
    <scope>NUCLEOTIDE SEQUENCE</scope>
    <source>
        <strain evidence="3">cv. G1812</strain>
    </source>
</reference>
<reference evidence="2" key="3">
    <citation type="submission" date="2022-06" db="UniProtKB">
        <authorList>
            <consortium name="EnsemblPlants"/>
        </authorList>
    </citation>
    <scope>IDENTIFICATION</scope>
</reference>
<evidence type="ECO:0000313" key="2">
    <source>
        <dbReference type="EnsemblPlants" id="TuG1812G0100004435.01.T04"/>
    </source>
</evidence>
<keyword evidence="3" id="KW-1185">Reference proteome</keyword>
<feature type="compositionally biased region" description="Acidic residues" evidence="1">
    <location>
        <begin position="48"/>
        <end position="59"/>
    </location>
</feature>
<protein>
    <submittedName>
        <fullName evidence="2">Uncharacterized protein</fullName>
    </submittedName>
</protein>
<proteinExistence type="predicted"/>
<evidence type="ECO:0000313" key="3">
    <source>
        <dbReference type="Proteomes" id="UP000015106"/>
    </source>
</evidence>
<dbReference type="Proteomes" id="UP000015106">
    <property type="component" value="Chromosome 1"/>
</dbReference>
<evidence type="ECO:0000256" key="1">
    <source>
        <dbReference type="SAM" id="MobiDB-lite"/>
    </source>
</evidence>
<sequence>MAYSGQRHAGAAGSSSRQGNGLKGQASSVEFLGRGMVGMQLRDAKPDDADDERDNEPDVVADSGSEAGQIIATTIRGRNGLPKQVKSVSYIAEHVDGTGSFGLYFRRNVEKQEKSLPSKRFFKISVTKTGNCKLCICLTIRTLLVLSITSSQPLKGMSFILILSLSSFQRQ</sequence>
<reference evidence="2" key="2">
    <citation type="submission" date="2018-03" db="EMBL/GenBank/DDBJ databases">
        <title>The Triticum urartu genome reveals the dynamic nature of wheat genome evolution.</title>
        <authorList>
            <person name="Ling H."/>
            <person name="Ma B."/>
            <person name="Shi X."/>
            <person name="Liu H."/>
            <person name="Dong L."/>
            <person name="Sun H."/>
            <person name="Cao Y."/>
            <person name="Gao Q."/>
            <person name="Zheng S."/>
            <person name="Li Y."/>
            <person name="Yu Y."/>
            <person name="Du H."/>
            <person name="Qi M."/>
            <person name="Li Y."/>
            <person name="Yu H."/>
            <person name="Cui Y."/>
            <person name="Wang N."/>
            <person name="Chen C."/>
            <person name="Wu H."/>
            <person name="Zhao Y."/>
            <person name="Zhang J."/>
            <person name="Li Y."/>
            <person name="Zhou W."/>
            <person name="Zhang B."/>
            <person name="Hu W."/>
            <person name="Eijk M."/>
            <person name="Tang J."/>
            <person name="Witsenboer H."/>
            <person name="Zhao S."/>
            <person name="Li Z."/>
            <person name="Zhang A."/>
            <person name="Wang D."/>
            <person name="Liang C."/>
        </authorList>
    </citation>
    <scope>NUCLEOTIDE SEQUENCE [LARGE SCALE GENOMIC DNA]</scope>
    <source>
        <strain evidence="2">cv. G1812</strain>
    </source>
</reference>
<accession>A0A8R7K4M7</accession>
<dbReference type="AlphaFoldDB" id="A0A8R7K4M7"/>
<dbReference type="EnsemblPlants" id="TuG1812G0100004435.01.T04">
    <property type="protein sequence ID" value="TuG1812G0100004435.01.T04"/>
    <property type="gene ID" value="TuG1812G0100004435.01"/>
</dbReference>
<feature type="region of interest" description="Disordered" evidence="1">
    <location>
        <begin position="42"/>
        <end position="63"/>
    </location>
</feature>
<organism evidence="2 3">
    <name type="scientific">Triticum urartu</name>
    <name type="common">Red wild einkorn</name>
    <name type="synonym">Crithodium urartu</name>
    <dbReference type="NCBI Taxonomy" id="4572"/>
    <lineage>
        <taxon>Eukaryota</taxon>
        <taxon>Viridiplantae</taxon>
        <taxon>Streptophyta</taxon>
        <taxon>Embryophyta</taxon>
        <taxon>Tracheophyta</taxon>
        <taxon>Spermatophyta</taxon>
        <taxon>Magnoliopsida</taxon>
        <taxon>Liliopsida</taxon>
        <taxon>Poales</taxon>
        <taxon>Poaceae</taxon>
        <taxon>BOP clade</taxon>
        <taxon>Pooideae</taxon>
        <taxon>Triticodae</taxon>
        <taxon>Triticeae</taxon>
        <taxon>Triticinae</taxon>
        <taxon>Triticum</taxon>
    </lineage>
</organism>
<feature type="region of interest" description="Disordered" evidence="1">
    <location>
        <begin position="1"/>
        <end position="27"/>
    </location>
</feature>